<proteinExistence type="predicted"/>
<name>A0A6P2CMI4_9LACO</name>
<dbReference type="SUPFAM" id="SSF53474">
    <property type="entry name" value="alpha/beta-Hydrolases"/>
    <property type="match status" value="1"/>
</dbReference>
<dbReference type="EMBL" id="SDGY01000008">
    <property type="protein sequence ID" value="TYC46137.1"/>
    <property type="molecule type" value="Genomic_DNA"/>
</dbReference>
<gene>
    <name evidence="3" type="ORF">ESZ47_08445</name>
</gene>
<dbReference type="Proteomes" id="UP000442244">
    <property type="component" value="Unassembled WGS sequence"/>
</dbReference>
<dbReference type="Gene3D" id="3.40.50.1820">
    <property type="entry name" value="alpha/beta hydrolase"/>
    <property type="match status" value="1"/>
</dbReference>
<dbReference type="InterPro" id="IPR029058">
    <property type="entry name" value="AB_hydrolase_fold"/>
</dbReference>
<keyword evidence="4" id="KW-1185">Reference proteome</keyword>
<dbReference type="GO" id="GO:0016787">
    <property type="term" value="F:hydrolase activity"/>
    <property type="evidence" value="ECO:0007669"/>
    <property type="project" value="UniProtKB-KW"/>
</dbReference>
<dbReference type="AlphaFoldDB" id="A0A6P2CMI4"/>
<keyword evidence="1 3" id="KW-0378">Hydrolase</keyword>
<organism evidence="3 4">
    <name type="scientific">Leuconostoc litchii</name>
    <dbReference type="NCBI Taxonomy" id="1981069"/>
    <lineage>
        <taxon>Bacteria</taxon>
        <taxon>Bacillati</taxon>
        <taxon>Bacillota</taxon>
        <taxon>Bacilli</taxon>
        <taxon>Lactobacillales</taxon>
        <taxon>Lactobacillaceae</taxon>
        <taxon>Leuconostoc</taxon>
    </lineage>
</organism>
<evidence type="ECO:0000313" key="3">
    <source>
        <dbReference type="EMBL" id="TYC46137.1"/>
    </source>
</evidence>
<dbReference type="Pfam" id="PF20434">
    <property type="entry name" value="BD-FAE"/>
    <property type="match status" value="1"/>
</dbReference>
<dbReference type="PANTHER" id="PTHR48081">
    <property type="entry name" value="AB HYDROLASE SUPERFAMILY PROTEIN C4A8.06C"/>
    <property type="match status" value="1"/>
</dbReference>
<reference evidence="3 4" key="1">
    <citation type="submission" date="2019-01" db="EMBL/GenBank/DDBJ databases">
        <title>Leuconostoc litchii sp. nov., a novel lactic acid bacterium isolated from lychee.</title>
        <authorList>
            <person name="Wang L.-T."/>
        </authorList>
    </citation>
    <scope>NUCLEOTIDE SEQUENCE [LARGE SCALE GENOMIC DNA]</scope>
    <source>
        <strain evidence="3 4">MB7</strain>
    </source>
</reference>
<evidence type="ECO:0000256" key="1">
    <source>
        <dbReference type="ARBA" id="ARBA00022801"/>
    </source>
</evidence>
<evidence type="ECO:0000259" key="2">
    <source>
        <dbReference type="Pfam" id="PF20434"/>
    </source>
</evidence>
<dbReference type="InterPro" id="IPR050300">
    <property type="entry name" value="GDXG_lipolytic_enzyme"/>
</dbReference>
<dbReference type="OrthoDB" id="9815425at2"/>
<dbReference type="RefSeq" id="WP_148606546.1">
    <property type="nucleotide sequence ID" value="NZ_BSUV01000001.1"/>
</dbReference>
<protein>
    <submittedName>
        <fullName evidence="3">Alpha/beta hydrolase</fullName>
    </submittedName>
</protein>
<sequence length="297" mass="33291">MLFKDKTYKYIPATVPEKVKIFADVRYAVGERNKLDIYVPEGYENCPIIIDIYGGGMIRGQKSSHKLNPSLRFLHDGFAIVSPDYSFNTVGKRTFPVQIAEMRAVLNFLIQNSDKYGIDRENITLIGESSGAQIALLTAATISESLLLGRIADSTEHTSFPKINSVIGMYGPYKVDEFSKQFAQLNITPQFSETGEAQSFEGIMLGTRRPDKSLSRVLQADPANYFSKNMPPLLLIAGTKDDVVPYLQSVSLAEKYQKKVGKVAEIILIENAHHGPIDFDTSEIYDKKLNFIQRYTK</sequence>
<accession>A0A6P2CMI4</accession>
<dbReference type="InterPro" id="IPR049492">
    <property type="entry name" value="BD-FAE-like_dom"/>
</dbReference>
<feature type="domain" description="BD-FAE-like" evidence="2">
    <location>
        <begin position="35"/>
        <end position="255"/>
    </location>
</feature>
<comment type="caution">
    <text evidence="3">The sequence shown here is derived from an EMBL/GenBank/DDBJ whole genome shotgun (WGS) entry which is preliminary data.</text>
</comment>
<evidence type="ECO:0000313" key="4">
    <source>
        <dbReference type="Proteomes" id="UP000442244"/>
    </source>
</evidence>